<feature type="transmembrane region" description="Helical" evidence="1">
    <location>
        <begin position="88"/>
        <end position="106"/>
    </location>
</feature>
<keyword evidence="1" id="KW-0812">Transmembrane</keyword>
<dbReference type="AlphaFoldDB" id="A0A1Q5PJ95"/>
<dbReference type="EMBL" id="MPDM01000011">
    <property type="protein sequence ID" value="OKL45894.1"/>
    <property type="molecule type" value="Genomic_DNA"/>
</dbReference>
<keyword evidence="1" id="KW-1133">Transmembrane helix</keyword>
<protein>
    <recommendedName>
        <fullName evidence="4">Major facilitator superfamily (MFS) profile domain-containing protein</fullName>
    </recommendedName>
</protein>
<feature type="transmembrane region" description="Helical" evidence="1">
    <location>
        <begin position="171"/>
        <end position="191"/>
    </location>
</feature>
<accession>A0A1Q5PJ95</accession>
<dbReference type="Proteomes" id="UP000186465">
    <property type="component" value="Unassembled WGS sequence"/>
</dbReference>
<name>A0A1Q5PJ95_9ACTO</name>
<evidence type="ECO:0000313" key="2">
    <source>
        <dbReference type="EMBL" id="OKL45894.1"/>
    </source>
</evidence>
<evidence type="ECO:0000256" key="1">
    <source>
        <dbReference type="SAM" id="Phobius"/>
    </source>
</evidence>
<feature type="transmembrane region" description="Helical" evidence="1">
    <location>
        <begin position="342"/>
        <end position="361"/>
    </location>
</feature>
<dbReference type="InterPro" id="IPR011701">
    <property type="entry name" value="MFS"/>
</dbReference>
<keyword evidence="1" id="KW-0472">Membrane</keyword>
<proteinExistence type="predicted"/>
<dbReference type="RefSeq" id="WP_075362131.1">
    <property type="nucleotide sequence ID" value="NZ_MPDM01000011.1"/>
</dbReference>
<feature type="transmembrane region" description="Helical" evidence="1">
    <location>
        <begin position="144"/>
        <end position="165"/>
    </location>
</feature>
<dbReference type="GO" id="GO:0022857">
    <property type="term" value="F:transmembrane transporter activity"/>
    <property type="evidence" value="ECO:0007669"/>
    <property type="project" value="InterPro"/>
</dbReference>
<feature type="transmembrane region" description="Helical" evidence="1">
    <location>
        <begin position="367"/>
        <end position="389"/>
    </location>
</feature>
<feature type="transmembrane region" description="Helical" evidence="1">
    <location>
        <begin position="425"/>
        <end position="445"/>
    </location>
</feature>
<comment type="caution">
    <text evidence="2">The sequence shown here is derived from an EMBL/GenBank/DDBJ whole genome shotgun (WGS) entry which is preliminary data.</text>
</comment>
<organism evidence="2 3">
    <name type="scientific">Boudabousia marimammalium</name>
    <dbReference type="NCBI Taxonomy" id="156892"/>
    <lineage>
        <taxon>Bacteria</taxon>
        <taxon>Bacillati</taxon>
        <taxon>Actinomycetota</taxon>
        <taxon>Actinomycetes</taxon>
        <taxon>Actinomycetales</taxon>
        <taxon>Actinomycetaceae</taxon>
        <taxon>Boudabousia</taxon>
    </lineage>
</organism>
<dbReference type="InterPro" id="IPR036259">
    <property type="entry name" value="MFS_trans_sf"/>
</dbReference>
<evidence type="ECO:0008006" key="4">
    <source>
        <dbReference type="Google" id="ProtNLM"/>
    </source>
</evidence>
<feature type="transmembrane region" description="Helical" evidence="1">
    <location>
        <begin position="309"/>
        <end position="330"/>
    </location>
</feature>
<dbReference type="STRING" id="156892.BM477_07765"/>
<feature type="transmembrane region" description="Helical" evidence="1">
    <location>
        <begin position="24"/>
        <end position="48"/>
    </location>
</feature>
<reference evidence="3" key="1">
    <citation type="submission" date="2016-11" db="EMBL/GenBank/DDBJ databases">
        <title>Actinomyces gypaetusis sp. nov. isolated from Gypaetus barbatus in Qinghai Tibet Plateau China.</title>
        <authorList>
            <person name="Meng X."/>
        </authorList>
    </citation>
    <scope>NUCLEOTIDE SEQUENCE [LARGE SCALE GENOMIC DNA]</scope>
    <source>
        <strain evidence="3">DSM 15383</strain>
    </source>
</reference>
<feature type="transmembrane region" description="Helical" evidence="1">
    <location>
        <begin position="60"/>
        <end position="81"/>
    </location>
</feature>
<dbReference type="Pfam" id="PF07690">
    <property type="entry name" value="MFS_1"/>
    <property type="match status" value="1"/>
</dbReference>
<feature type="transmembrane region" description="Helical" evidence="1">
    <location>
        <begin position="112"/>
        <end position="135"/>
    </location>
</feature>
<gene>
    <name evidence="2" type="ORF">BM477_07765</name>
</gene>
<dbReference type="OrthoDB" id="4395893at2"/>
<sequence length="449" mass="47384">MTTVLSGISRITQNRIFASRRPRIFSVTMVSELTVGAHVGGAGALMYLLSRDFALPVSDFALLGSIMGVGMVVTALLSPLLMKASPDAIFYGASIMVIMGALLLAFGPSWSLVMLGTILCGLGISGSILIIPVVLQGPRRARDLALANGASSAASIATPLLYGFMESLPWVNARWSVLVLIIPCIVVLLIIRKINFKITPSAYAERWLGRRKRRRKDLSDAFPPVATVQAFGGPTQVSEDELGRATMPSALSSVHVTNLFEARKIGQLIKRHGSRAANRMLLIGLTRVALASATEAALYAWGIVRLINIGVPTSTAAFLGAIFPLGISLGRFSGSLTLKIPGIFQISCLLSIVGTIMIGWFNQPLIVVAGLAIAGLGTALLYPITIDDIFALPGLSNQRSAALGVLSSGAAIFATPMLLPVVASIMPLGMALLTLVPLTLVLMFLPTGR</sequence>
<dbReference type="Gene3D" id="1.20.1250.20">
    <property type="entry name" value="MFS general substrate transporter like domains"/>
    <property type="match status" value="1"/>
</dbReference>
<evidence type="ECO:0000313" key="3">
    <source>
        <dbReference type="Proteomes" id="UP000186465"/>
    </source>
</evidence>
<keyword evidence="3" id="KW-1185">Reference proteome</keyword>
<feature type="transmembrane region" description="Helical" evidence="1">
    <location>
        <begin position="401"/>
        <end position="419"/>
    </location>
</feature>
<dbReference type="SUPFAM" id="SSF103473">
    <property type="entry name" value="MFS general substrate transporter"/>
    <property type="match status" value="1"/>
</dbReference>